<accession>A0A9E3LV48</accession>
<keyword evidence="2" id="KW-0732">Signal</keyword>
<reference evidence="3" key="2">
    <citation type="journal article" date="2022" name="Microbiol. Resour. Announc.">
        <title>Metagenome Sequencing to Explore Phylogenomics of Terrestrial Cyanobacteria.</title>
        <authorList>
            <person name="Ward R.D."/>
            <person name="Stajich J.E."/>
            <person name="Johansen J.R."/>
            <person name="Huntemann M."/>
            <person name="Clum A."/>
            <person name="Foster B."/>
            <person name="Foster B."/>
            <person name="Roux S."/>
            <person name="Palaniappan K."/>
            <person name="Varghese N."/>
            <person name="Mukherjee S."/>
            <person name="Reddy T.B.K."/>
            <person name="Daum C."/>
            <person name="Copeland A."/>
            <person name="Chen I.A."/>
            <person name="Ivanova N.N."/>
            <person name="Kyrpides N.C."/>
            <person name="Shapiro N."/>
            <person name="Eloe-Fadrosh E.A."/>
            <person name="Pietrasiak N."/>
        </authorList>
    </citation>
    <scope>NUCLEOTIDE SEQUENCE</scope>
    <source>
        <strain evidence="3">HA4357-MV3</strain>
    </source>
</reference>
<evidence type="ECO:0000313" key="4">
    <source>
        <dbReference type="Proteomes" id="UP000813215"/>
    </source>
</evidence>
<dbReference type="Proteomes" id="UP000813215">
    <property type="component" value="Unassembled WGS sequence"/>
</dbReference>
<feature type="signal peptide" evidence="2">
    <location>
        <begin position="1"/>
        <end position="30"/>
    </location>
</feature>
<dbReference type="EMBL" id="JAHHHW010000110">
    <property type="protein sequence ID" value="MBW4433695.1"/>
    <property type="molecule type" value="Genomic_DNA"/>
</dbReference>
<dbReference type="InterPro" id="IPR011250">
    <property type="entry name" value="OMP/PagP_B-barrel"/>
</dbReference>
<evidence type="ECO:0008006" key="5">
    <source>
        <dbReference type="Google" id="ProtNLM"/>
    </source>
</evidence>
<gene>
    <name evidence="3" type="ORF">KME28_18745</name>
</gene>
<feature type="region of interest" description="Disordered" evidence="1">
    <location>
        <begin position="92"/>
        <end position="114"/>
    </location>
</feature>
<name>A0A9E3LV48_9NOST</name>
<evidence type="ECO:0000313" key="3">
    <source>
        <dbReference type="EMBL" id="MBW4433695.1"/>
    </source>
</evidence>
<protein>
    <recommendedName>
        <fullName evidence="5">Outer membrane protein beta-barrel domain-containing protein</fullName>
    </recommendedName>
</protein>
<dbReference type="AlphaFoldDB" id="A0A9E3LV48"/>
<comment type="caution">
    <text evidence="3">The sequence shown here is derived from an EMBL/GenBank/DDBJ whole genome shotgun (WGS) entry which is preliminary data.</text>
</comment>
<proteinExistence type="predicted"/>
<feature type="chain" id="PRO_5039403723" description="Outer membrane protein beta-barrel domain-containing protein" evidence="2">
    <location>
        <begin position="31"/>
        <end position="263"/>
    </location>
</feature>
<reference evidence="3" key="1">
    <citation type="submission" date="2021-05" db="EMBL/GenBank/DDBJ databases">
        <authorList>
            <person name="Pietrasiak N."/>
            <person name="Ward R."/>
            <person name="Stajich J.E."/>
            <person name="Kurbessoian T."/>
        </authorList>
    </citation>
    <scope>NUCLEOTIDE SEQUENCE</scope>
    <source>
        <strain evidence="3">HA4357-MV3</strain>
    </source>
</reference>
<sequence>MNTIVFNPGVVGLVSIATATVLAGSLPAVAQTADSTSIETQAITATSDAVENPVVSNSSQTQEQFSAIATPETDSPTFTPVPGTVATSSAALTTQNQEPNQQPSSQLSAPAPKVAQSDILPGRATRGGSSYIGIAANIGLNGGESSLGDGNFMVISKVGLSRTLSVRPSAVFGDNTTILVPITYDFSFQQLGDTFNEPVPIAPYVGGGAAIKTGDDSEFTFLLSGGVDFPLSDRFTATAAINAAFFDDTDIGLTLGVGYNFGI</sequence>
<evidence type="ECO:0000256" key="1">
    <source>
        <dbReference type="SAM" id="MobiDB-lite"/>
    </source>
</evidence>
<dbReference type="SUPFAM" id="SSF56925">
    <property type="entry name" value="OMPA-like"/>
    <property type="match status" value="1"/>
</dbReference>
<feature type="compositionally biased region" description="Low complexity" evidence="1">
    <location>
        <begin position="92"/>
        <end position="107"/>
    </location>
</feature>
<organism evidence="3 4">
    <name type="scientific">Pelatocladus maniniholoensis HA4357-MV3</name>
    <dbReference type="NCBI Taxonomy" id="1117104"/>
    <lineage>
        <taxon>Bacteria</taxon>
        <taxon>Bacillati</taxon>
        <taxon>Cyanobacteriota</taxon>
        <taxon>Cyanophyceae</taxon>
        <taxon>Nostocales</taxon>
        <taxon>Nostocaceae</taxon>
        <taxon>Pelatocladus</taxon>
    </lineage>
</organism>
<evidence type="ECO:0000256" key="2">
    <source>
        <dbReference type="SAM" id="SignalP"/>
    </source>
</evidence>